<keyword evidence="1" id="KW-0812">Transmembrane</keyword>
<keyword evidence="3" id="KW-1185">Reference proteome</keyword>
<gene>
    <name evidence="2" type="ORF">BM613_04040</name>
</gene>
<dbReference type="OrthoDB" id="6656329at2"/>
<evidence type="ECO:0008006" key="4">
    <source>
        <dbReference type="Google" id="ProtNLM"/>
    </source>
</evidence>
<feature type="transmembrane region" description="Helical" evidence="1">
    <location>
        <begin position="41"/>
        <end position="64"/>
    </location>
</feature>
<feature type="transmembrane region" description="Helical" evidence="1">
    <location>
        <begin position="85"/>
        <end position="107"/>
    </location>
</feature>
<dbReference type="AlphaFoldDB" id="A0A2U3DAU9"/>
<dbReference type="EMBL" id="MPDK01000004">
    <property type="protein sequence ID" value="PWI58392.1"/>
    <property type="molecule type" value="Genomic_DNA"/>
</dbReference>
<comment type="caution">
    <text evidence="2">The sequence shown here is derived from an EMBL/GenBank/DDBJ whole genome shotgun (WGS) entry which is preliminary data.</text>
</comment>
<feature type="transmembrane region" description="Helical" evidence="1">
    <location>
        <begin position="127"/>
        <end position="146"/>
    </location>
</feature>
<feature type="transmembrane region" description="Helical" evidence="1">
    <location>
        <begin position="158"/>
        <end position="175"/>
    </location>
</feature>
<keyword evidence="1" id="KW-0472">Membrane</keyword>
<evidence type="ECO:0000313" key="2">
    <source>
        <dbReference type="EMBL" id="PWI58392.1"/>
    </source>
</evidence>
<dbReference type="RefSeq" id="WP_109429895.1">
    <property type="nucleotide sequence ID" value="NZ_MPDK01000004.1"/>
</dbReference>
<evidence type="ECO:0000313" key="3">
    <source>
        <dbReference type="Proteomes" id="UP000245380"/>
    </source>
</evidence>
<evidence type="ECO:0000256" key="1">
    <source>
        <dbReference type="SAM" id="Phobius"/>
    </source>
</evidence>
<accession>A0A2U3DAU9</accession>
<keyword evidence="1" id="KW-1133">Transmembrane helix</keyword>
<organism evidence="2 3">
    <name type="scientific">Sulfoacidibacillus thermotolerans</name>
    <name type="common">Acidibacillus sulfuroxidans</name>
    <dbReference type="NCBI Taxonomy" id="1765684"/>
    <lineage>
        <taxon>Bacteria</taxon>
        <taxon>Bacillati</taxon>
        <taxon>Bacillota</taxon>
        <taxon>Bacilli</taxon>
        <taxon>Bacillales</taxon>
        <taxon>Alicyclobacillaceae</taxon>
        <taxon>Sulfoacidibacillus</taxon>
    </lineage>
</organism>
<feature type="transmembrane region" description="Helical" evidence="1">
    <location>
        <begin position="7"/>
        <end position="29"/>
    </location>
</feature>
<protein>
    <recommendedName>
        <fullName evidence="4">Ferric oxidoreductase domain-containing protein</fullName>
    </recommendedName>
</protein>
<dbReference type="Proteomes" id="UP000245380">
    <property type="component" value="Unassembled WGS sequence"/>
</dbReference>
<name>A0A2U3DAU9_SULT2</name>
<proteinExistence type="predicted"/>
<sequence>MKVETTFWLTLVLAVLVGITALTIFTASLQVPLIIQMAPWLIARGTGVTAYLLLTWLVVVGMVLASAPNRERWRKSAWLFPLHRVLAVFLLAFVVLHISSILLDRYAHIGLLGAFVPGFAGYRPLPVLLGTISLYLMIVVGVTARFPRILPSGKWLTIHRLSLITFVLVFFHGIFTGSDTPELQMMYELSGGLVLVAAFLRYAFVRRRFQVTRQKQQEIS</sequence>
<feature type="transmembrane region" description="Helical" evidence="1">
    <location>
        <begin position="187"/>
        <end position="205"/>
    </location>
</feature>
<reference evidence="2 3" key="1">
    <citation type="submission" date="2016-11" db="EMBL/GenBank/DDBJ databases">
        <title>Comparative genomics of Acidibacillus ferroxidans species.</title>
        <authorList>
            <person name="Oliveira G."/>
            <person name="Nunes G."/>
            <person name="Oliveira R."/>
            <person name="Araujo F."/>
            <person name="Salim A."/>
            <person name="Scholte L."/>
            <person name="Morais D."/>
            <person name="Nancucheo I."/>
            <person name="Johnson D.B."/>
            <person name="Grail B."/>
            <person name="Bittencourt J."/>
            <person name="Valadares R."/>
        </authorList>
    </citation>
    <scope>NUCLEOTIDE SEQUENCE [LARGE SCALE GENOMIC DNA]</scope>
    <source>
        <strain evidence="2 3">Y002</strain>
    </source>
</reference>